<evidence type="ECO:0000313" key="2">
    <source>
        <dbReference type="WBParaSite" id="JU765_v2.g886.t1"/>
    </source>
</evidence>
<dbReference type="WBParaSite" id="JU765_v2.g886.t1">
    <property type="protein sequence ID" value="JU765_v2.g886.t1"/>
    <property type="gene ID" value="JU765_v2.g886"/>
</dbReference>
<reference evidence="2" key="1">
    <citation type="submission" date="2022-11" db="UniProtKB">
        <authorList>
            <consortium name="WormBaseParasite"/>
        </authorList>
    </citation>
    <scope>IDENTIFICATION</scope>
</reference>
<accession>A0AC34RPL1</accession>
<organism evidence="1 2">
    <name type="scientific">Panagrolaimus sp. JU765</name>
    <dbReference type="NCBI Taxonomy" id="591449"/>
    <lineage>
        <taxon>Eukaryota</taxon>
        <taxon>Metazoa</taxon>
        <taxon>Ecdysozoa</taxon>
        <taxon>Nematoda</taxon>
        <taxon>Chromadorea</taxon>
        <taxon>Rhabditida</taxon>
        <taxon>Tylenchina</taxon>
        <taxon>Panagrolaimomorpha</taxon>
        <taxon>Panagrolaimoidea</taxon>
        <taxon>Panagrolaimidae</taxon>
        <taxon>Panagrolaimus</taxon>
    </lineage>
</organism>
<protein>
    <submittedName>
        <fullName evidence="2">Uncharacterized protein</fullName>
    </submittedName>
</protein>
<sequence length="418" mass="46578">MKTIIFFSTLFLLCQIIQAGVLASGMKAPEGAFWLTTDLIDLTFTPGCLSTKYCVEPAFKITQSMTSVHESPSMSWPITETLTKDGRKHTFVTYWTAGEPKMVSFSAEVTGKDPSFGFSRDCDRTPETKVFHRDNAYFHSNLGLRSRRHLGHDNRVEAQVAEGALEVNLVGSCFNATFAIIKHTERCPWCPDEHVVISEKDEVNQPQSMSFSFKDQTFLFGIVVIVISFVIVIVGIVICVCILRCNQRKANNFKNQKQANINMYHQRPLPQGHYYTMKQKVELLKKPHVNDDEHQYQVPILPNENPDNRYDTPWDRKFGRLPQYWNGSVSHKSEVTMTSPIGSSSAIGSMSDRTFGGGNSGCSLPGINHYSSGSVISANPHTTINPDGTVRIPPNFHATSPISSSGSNRQDDSGLESV</sequence>
<evidence type="ECO:0000313" key="1">
    <source>
        <dbReference type="Proteomes" id="UP000887576"/>
    </source>
</evidence>
<proteinExistence type="predicted"/>
<dbReference type="Proteomes" id="UP000887576">
    <property type="component" value="Unplaced"/>
</dbReference>
<name>A0AC34RPL1_9BILA</name>